<accession>A0A517T8I2</accession>
<evidence type="ECO:0008006" key="4">
    <source>
        <dbReference type="Google" id="ProtNLM"/>
    </source>
</evidence>
<keyword evidence="3" id="KW-1185">Reference proteome</keyword>
<dbReference type="RefSeq" id="WP_145262067.1">
    <property type="nucleotide sequence ID" value="NZ_CP036316.1"/>
</dbReference>
<evidence type="ECO:0000256" key="1">
    <source>
        <dbReference type="SAM" id="MobiDB-lite"/>
    </source>
</evidence>
<dbReference type="EMBL" id="CP036316">
    <property type="protein sequence ID" value="QDT64690.1"/>
    <property type="molecule type" value="Genomic_DNA"/>
</dbReference>
<dbReference type="Proteomes" id="UP000319976">
    <property type="component" value="Chromosome"/>
</dbReference>
<dbReference type="PROSITE" id="PS51257">
    <property type="entry name" value="PROKAR_LIPOPROTEIN"/>
    <property type="match status" value="1"/>
</dbReference>
<feature type="region of interest" description="Disordered" evidence="1">
    <location>
        <begin position="90"/>
        <end position="117"/>
    </location>
</feature>
<dbReference type="OrthoDB" id="288856at2"/>
<reference evidence="2 3" key="1">
    <citation type="submission" date="2019-02" db="EMBL/GenBank/DDBJ databases">
        <title>Deep-cultivation of Planctomycetes and their phenomic and genomic characterization uncovers novel biology.</title>
        <authorList>
            <person name="Wiegand S."/>
            <person name="Jogler M."/>
            <person name="Boedeker C."/>
            <person name="Pinto D."/>
            <person name="Vollmers J."/>
            <person name="Rivas-Marin E."/>
            <person name="Kohn T."/>
            <person name="Peeters S.H."/>
            <person name="Heuer A."/>
            <person name="Rast P."/>
            <person name="Oberbeckmann S."/>
            <person name="Bunk B."/>
            <person name="Jeske O."/>
            <person name="Meyerdierks A."/>
            <person name="Storesund J.E."/>
            <person name="Kallscheuer N."/>
            <person name="Luecker S."/>
            <person name="Lage O.M."/>
            <person name="Pohl T."/>
            <person name="Merkel B.J."/>
            <person name="Hornburger P."/>
            <person name="Mueller R.-W."/>
            <person name="Bruemmer F."/>
            <person name="Labrenz M."/>
            <person name="Spormann A.M."/>
            <person name="Op den Camp H."/>
            <person name="Overmann J."/>
            <person name="Amann R."/>
            <person name="Jetten M.S.M."/>
            <person name="Mascher T."/>
            <person name="Medema M.H."/>
            <person name="Devos D.P."/>
            <person name="Kaster A.-K."/>
            <person name="Ovreas L."/>
            <person name="Rohde M."/>
            <person name="Galperin M.Y."/>
            <person name="Jogler C."/>
        </authorList>
    </citation>
    <scope>NUCLEOTIDE SEQUENCE [LARGE SCALE GENOMIC DNA]</scope>
    <source>
        <strain evidence="2 3">V22</strain>
    </source>
</reference>
<sequence length="139" mass="15097">MMDSKHQLWKLLYAIALVLFATAIGCSSESYPLVPVEGQVTVDGEPIPDIVVRFSPLRQTDSVNSGPSSIGKTNVDGKFELRTSRKKVRGAVPGPHRVSFEISPEKEGSSPIPKSYQTGIEFTVPEDGTDSVHLDLQSN</sequence>
<gene>
    <name evidence="2" type="ORF">V22_19310</name>
</gene>
<proteinExistence type="predicted"/>
<protein>
    <recommendedName>
        <fullName evidence="4">Carboxypeptidase regulatory-like domain-containing protein</fullName>
    </recommendedName>
</protein>
<organism evidence="2 3">
    <name type="scientific">Calycomorphotria hydatis</name>
    <dbReference type="NCBI Taxonomy" id="2528027"/>
    <lineage>
        <taxon>Bacteria</taxon>
        <taxon>Pseudomonadati</taxon>
        <taxon>Planctomycetota</taxon>
        <taxon>Planctomycetia</taxon>
        <taxon>Planctomycetales</taxon>
        <taxon>Planctomycetaceae</taxon>
        <taxon>Calycomorphotria</taxon>
    </lineage>
</organism>
<dbReference type="AlphaFoldDB" id="A0A517T8I2"/>
<evidence type="ECO:0000313" key="2">
    <source>
        <dbReference type="EMBL" id="QDT64690.1"/>
    </source>
</evidence>
<name>A0A517T8I2_9PLAN</name>
<dbReference type="KEGG" id="chya:V22_19310"/>
<evidence type="ECO:0000313" key="3">
    <source>
        <dbReference type="Proteomes" id="UP000319976"/>
    </source>
</evidence>